<evidence type="ECO:0000313" key="3">
    <source>
        <dbReference type="EMBL" id="EPB68911.1"/>
    </source>
</evidence>
<gene>
    <name evidence="3" type="ORF">ANCCEY_11992</name>
</gene>
<evidence type="ECO:0000256" key="1">
    <source>
        <dbReference type="SAM" id="Phobius"/>
    </source>
</evidence>
<dbReference type="EMBL" id="KE125363">
    <property type="protein sequence ID" value="EPB68911.1"/>
    <property type="molecule type" value="Genomic_DNA"/>
</dbReference>
<dbReference type="Proteomes" id="UP000054495">
    <property type="component" value="Unassembled WGS sequence"/>
</dbReference>
<keyword evidence="1" id="KW-0472">Membrane</keyword>
<feature type="transmembrane region" description="Helical" evidence="1">
    <location>
        <begin position="37"/>
        <end position="59"/>
    </location>
</feature>
<keyword evidence="1" id="KW-0812">Transmembrane</keyword>
<keyword evidence="4" id="KW-1185">Reference proteome</keyword>
<dbReference type="AlphaFoldDB" id="A0A0D6LG70"/>
<feature type="transmembrane region" description="Helical" evidence="1">
    <location>
        <begin position="6"/>
        <end position="25"/>
    </location>
</feature>
<accession>A0A0D6LG70</accession>
<evidence type="ECO:0000259" key="2">
    <source>
        <dbReference type="Pfam" id="PF10328"/>
    </source>
</evidence>
<proteinExistence type="predicted"/>
<sequence length="78" mass="9082">MAGRVIMYSWFLIHYTQVLLAINRFMAINCFMTYKKVFSYTNTMKILVVLSIYLLWIIIDAGQEINEKTHISGGAPFK</sequence>
<evidence type="ECO:0000313" key="4">
    <source>
        <dbReference type="Proteomes" id="UP000054495"/>
    </source>
</evidence>
<organism evidence="3 4">
    <name type="scientific">Ancylostoma ceylanicum</name>
    <dbReference type="NCBI Taxonomy" id="53326"/>
    <lineage>
        <taxon>Eukaryota</taxon>
        <taxon>Metazoa</taxon>
        <taxon>Ecdysozoa</taxon>
        <taxon>Nematoda</taxon>
        <taxon>Chromadorea</taxon>
        <taxon>Rhabditida</taxon>
        <taxon>Rhabditina</taxon>
        <taxon>Rhabditomorpha</taxon>
        <taxon>Strongyloidea</taxon>
        <taxon>Ancylostomatidae</taxon>
        <taxon>Ancylostomatinae</taxon>
        <taxon>Ancylostoma</taxon>
    </lineage>
</organism>
<reference evidence="3 4" key="1">
    <citation type="submission" date="2013-05" db="EMBL/GenBank/DDBJ databases">
        <title>Draft genome of the parasitic nematode Anyclostoma ceylanicum.</title>
        <authorList>
            <person name="Mitreva M."/>
        </authorList>
    </citation>
    <scope>NUCLEOTIDE SEQUENCE [LARGE SCALE GENOMIC DNA]</scope>
</reference>
<protein>
    <recommendedName>
        <fullName evidence="2">7TM GPCR serpentine receptor class x (Srx) domain-containing protein</fullName>
    </recommendedName>
</protein>
<dbReference type="Pfam" id="PF10328">
    <property type="entry name" value="7TM_GPCR_Srx"/>
    <property type="match status" value="1"/>
</dbReference>
<dbReference type="InterPro" id="IPR019430">
    <property type="entry name" value="7TM_GPCR_serpentine_rcpt_Srx"/>
</dbReference>
<name>A0A0D6LG70_9BILA</name>
<feature type="domain" description="7TM GPCR serpentine receptor class x (Srx)" evidence="2">
    <location>
        <begin position="2"/>
        <end position="59"/>
    </location>
</feature>
<keyword evidence="1" id="KW-1133">Transmembrane helix</keyword>